<organism evidence="1 2">
    <name type="scientific">Bombella dulcis</name>
    <dbReference type="NCBI Taxonomy" id="2967339"/>
    <lineage>
        <taxon>Bacteria</taxon>
        <taxon>Pseudomonadati</taxon>
        <taxon>Pseudomonadota</taxon>
        <taxon>Alphaproteobacteria</taxon>
        <taxon>Acetobacterales</taxon>
        <taxon>Acetobacteraceae</taxon>
        <taxon>Bombella</taxon>
    </lineage>
</organism>
<keyword evidence="2" id="KW-1185">Reference proteome</keyword>
<feature type="non-terminal residue" evidence="1">
    <location>
        <position position="1"/>
    </location>
</feature>
<sequence length="140" mass="15346">KHYGTRWMVAMIDVFGIASGVLGEVNPMQDAVLRRCTGSITEDDGAVTTTYEDIPVQIEVQATAGGDLQLLQNIAQQQDARIVYMRSATHALNRPLQTGGDVLIFEGGEWLVTQVLEQWGSEDWCKLAVTRQIPGNQASN</sequence>
<evidence type="ECO:0008006" key="3">
    <source>
        <dbReference type="Google" id="ProtNLM"/>
    </source>
</evidence>
<accession>A0ABT3WD71</accession>
<proteinExistence type="predicted"/>
<reference evidence="1" key="1">
    <citation type="submission" date="2022-07" db="EMBL/GenBank/DDBJ databases">
        <title>Bombella genomes.</title>
        <authorList>
            <person name="Harer L."/>
            <person name="Styblova S."/>
            <person name="Ehrmann M."/>
        </authorList>
    </citation>
    <scope>NUCLEOTIDE SEQUENCE</scope>
    <source>
        <strain evidence="1">TMW 2.2559</strain>
    </source>
</reference>
<dbReference type="Proteomes" id="UP001165633">
    <property type="component" value="Unassembled WGS sequence"/>
</dbReference>
<evidence type="ECO:0000313" key="2">
    <source>
        <dbReference type="Proteomes" id="UP001165633"/>
    </source>
</evidence>
<dbReference type="EMBL" id="JANIDV010000015">
    <property type="protein sequence ID" value="MCX5617035.1"/>
    <property type="molecule type" value="Genomic_DNA"/>
</dbReference>
<dbReference type="RefSeq" id="WP_266128011.1">
    <property type="nucleotide sequence ID" value="NZ_JANIDV010000015.1"/>
</dbReference>
<evidence type="ECO:0000313" key="1">
    <source>
        <dbReference type="EMBL" id="MCX5617035.1"/>
    </source>
</evidence>
<name>A0ABT3WD71_9PROT</name>
<comment type="caution">
    <text evidence="1">The sequence shown here is derived from an EMBL/GenBank/DDBJ whole genome shotgun (WGS) entry which is preliminary data.</text>
</comment>
<gene>
    <name evidence="1" type="ORF">NQF87_08675</name>
</gene>
<protein>
    <recommendedName>
        <fullName evidence="3">Phage tail protein</fullName>
    </recommendedName>
</protein>